<sequence length="210" mass="23961">GKAVPLQVGQWMLLRDHHMLGRNKIQPKYAEEVWVEVLDEVSGVYQVKPQDELGLAKVLYHSNLHPWGGRKRPGRKDQQDREEKQDGAQEVVEDKDQMEMPDVAEVLNTLGVSWEKGESREDLDSERDMALEPPMAFRDENKAQEWNVGAPEVVPERFEELSEPEDGRVELFQPRHSQRIANRTASGFSKNLVRLVGCGGEFGGKRYEGI</sequence>
<comment type="caution">
    <text evidence="2">The sequence shown here is derived from an EMBL/GenBank/DDBJ whole genome shotgun (WGS) entry which is preliminary data.</text>
</comment>
<feature type="non-terminal residue" evidence="2">
    <location>
        <position position="1"/>
    </location>
</feature>
<evidence type="ECO:0000313" key="3">
    <source>
        <dbReference type="Proteomes" id="UP000747542"/>
    </source>
</evidence>
<feature type="compositionally biased region" description="Basic and acidic residues" evidence="1">
    <location>
        <begin position="75"/>
        <end position="97"/>
    </location>
</feature>
<name>A0A8J5J8S2_HOMAM</name>
<feature type="region of interest" description="Disordered" evidence="1">
    <location>
        <begin position="66"/>
        <end position="97"/>
    </location>
</feature>
<protein>
    <submittedName>
        <fullName evidence="2">Uncharacterized protein</fullName>
    </submittedName>
</protein>
<evidence type="ECO:0000313" key="2">
    <source>
        <dbReference type="EMBL" id="KAG7154722.1"/>
    </source>
</evidence>
<reference evidence="2" key="1">
    <citation type="journal article" date="2021" name="Sci. Adv.">
        <title>The American lobster genome reveals insights on longevity, neural, and immune adaptations.</title>
        <authorList>
            <person name="Polinski J.M."/>
            <person name="Zimin A.V."/>
            <person name="Clark K.F."/>
            <person name="Kohn A.B."/>
            <person name="Sadowski N."/>
            <person name="Timp W."/>
            <person name="Ptitsyn A."/>
            <person name="Khanna P."/>
            <person name="Romanova D.Y."/>
            <person name="Williams P."/>
            <person name="Greenwood S.J."/>
            <person name="Moroz L.L."/>
            <person name="Walt D.R."/>
            <person name="Bodnar A.G."/>
        </authorList>
    </citation>
    <scope>NUCLEOTIDE SEQUENCE</scope>
    <source>
        <strain evidence="2">GMGI-L3</strain>
    </source>
</reference>
<proteinExistence type="predicted"/>
<dbReference type="AlphaFoldDB" id="A0A8J5J8S2"/>
<accession>A0A8J5J8S2</accession>
<dbReference type="EMBL" id="JAHLQT010044109">
    <property type="protein sequence ID" value="KAG7154722.1"/>
    <property type="molecule type" value="Genomic_DNA"/>
</dbReference>
<gene>
    <name evidence="2" type="ORF">Hamer_G015088</name>
</gene>
<organism evidence="2 3">
    <name type="scientific">Homarus americanus</name>
    <name type="common">American lobster</name>
    <dbReference type="NCBI Taxonomy" id="6706"/>
    <lineage>
        <taxon>Eukaryota</taxon>
        <taxon>Metazoa</taxon>
        <taxon>Ecdysozoa</taxon>
        <taxon>Arthropoda</taxon>
        <taxon>Crustacea</taxon>
        <taxon>Multicrustacea</taxon>
        <taxon>Malacostraca</taxon>
        <taxon>Eumalacostraca</taxon>
        <taxon>Eucarida</taxon>
        <taxon>Decapoda</taxon>
        <taxon>Pleocyemata</taxon>
        <taxon>Astacidea</taxon>
        <taxon>Nephropoidea</taxon>
        <taxon>Nephropidae</taxon>
        <taxon>Homarus</taxon>
    </lineage>
</organism>
<keyword evidence="3" id="KW-1185">Reference proteome</keyword>
<evidence type="ECO:0000256" key="1">
    <source>
        <dbReference type="SAM" id="MobiDB-lite"/>
    </source>
</evidence>
<dbReference type="Proteomes" id="UP000747542">
    <property type="component" value="Unassembled WGS sequence"/>
</dbReference>